<feature type="binding site" evidence="9">
    <location>
        <position position="246"/>
    </location>
    <ligand>
        <name>K(+)</name>
        <dbReference type="ChEBI" id="CHEBI:29103"/>
    </ligand>
</feature>
<dbReference type="PRINTS" id="PR00990">
    <property type="entry name" value="RIBOKINASE"/>
</dbReference>
<feature type="binding site" evidence="9">
    <location>
        <position position="285"/>
    </location>
    <ligand>
        <name>K(+)</name>
        <dbReference type="ChEBI" id="CHEBI:29103"/>
    </ligand>
</feature>
<feature type="binding site" evidence="9">
    <location>
        <position position="291"/>
    </location>
    <ligand>
        <name>K(+)</name>
        <dbReference type="ChEBI" id="CHEBI:29103"/>
    </ligand>
</feature>
<feature type="binding site" evidence="9">
    <location>
        <position position="252"/>
    </location>
    <ligand>
        <name>substrate</name>
    </ligand>
</feature>
<comment type="function">
    <text evidence="9">Catalyzes the ATP-dependent phosphorylation of 2-deoxy-D-ribose to 2-deoxy-D-ribose 5-phosphate (dRib-5P), allowing the use of deoxyribose as the sole carbon source.</text>
</comment>
<feature type="site" description="Important for substrate specificity" evidence="9">
    <location>
        <position position="10"/>
    </location>
</feature>
<sequence length="305" mass="31775">MKIAVIGSCMVDLIAYTDTVPKAGETLVANEFAMGCGGKGANQAVAASKLGADVLMMGRVGDDAFADNTLANFEKYGVSTKHVNKVPGVSSGVAPIWVDADSQNRILIIPGANMHLLPADLHAAAEELKQCSMIILQLEIPLETVYAAIDFGNSNGIPVLLNPAPASTELDIDYACRCDYFVPNETELEILTGMPVGNDDEIAAAASTLLAKGLKNLIVTLGDKGALWMHGDQRQHVSAPTVSAVDTTGAGDGFIGCFAAELAADTDVATALGRAVSYASHSVTGKGTQTSYATVDEFAKWQSSH</sequence>
<comment type="subunit">
    <text evidence="9">Homodimer.</text>
</comment>
<proteinExistence type="inferred from homology"/>
<keyword evidence="6 9" id="KW-0460">Magnesium</keyword>
<keyword evidence="12" id="KW-1185">Reference proteome</keyword>
<evidence type="ECO:0000256" key="1">
    <source>
        <dbReference type="ARBA" id="ARBA00022679"/>
    </source>
</evidence>
<dbReference type="PANTHER" id="PTHR10584:SF166">
    <property type="entry name" value="RIBOKINASE"/>
    <property type="match status" value="1"/>
</dbReference>
<comment type="similarity">
    <text evidence="9">Belongs to the carbohydrate kinase PfkB family. Deoxyribokinase subfamily.</text>
</comment>
<evidence type="ECO:0000256" key="9">
    <source>
        <dbReference type="HAMAP-Rule" id="MF_01987"/>
    </source>
</evidence>
<feature type="binding site" evidence="9">
    <location>
        <position position="248"/>
    </location>
    <ligand>
        <name>K(+)</name>
        <dbReference type="ChEBI" id="CHEBI:29103"/>
    </ligand>
</feature>
<protein>
    <recommendedName>
        <fullName evidence="9">Deoxyribokinase</fullName>
        <shortName evidence="9">dRK</shortName>
        <ecNumber evidence="9">2.7.1.229</ecNumber>
    </recommendedName>
    <alternativeName>
        <fullName evidence="9">ATP:2-deoxy-D-ribose 5-phosphotransferase</fullName>
    </alternativeName>
</protein>
<dbReference type="EMBL" id="CP136864">
    <property type="protein sequence ID" value="WOJ92545.1"/>
    <property type="molecule type" value="Genomic_DNA"/>
</dbReference>
<dbReference type="InterPro" id="IPR011611">
    <property type="entry name" value="PfkB_dom"/>
</dbReference>
<comment type="catalytic activity">
    <reaction evidence="9">
        <text>2-deoxy-D-ribose + ATP = 2-deoxy-D-ribose 5-phosphate + ADP + H(+)</text>
        <dbReference type="Rhea" id="RHEA:30871"/>
        <dbReference type="ChEBI" id="CHEBI:15378"/>
        <dbReference type="ChEBI" id="CHEBI:30616"/>
        <dbReference type="ChEBI" id="CHEBI:62877"/>
        <dbReference type="ChEBI" id="CHEBI:90761"/>
        <dbReference type="ChEBI" id="CHEBI:456216"/>
        <dbReference type="EC" id="2.7.1.229"/>
    </reaction>
</comment>
<keyword evidence="2 9" id="KW-0479">Metal-binding</keyword>
<evidence type="ECO:0000256" key="3">
    <source>
        <dbReference type="ARBA" id="ARBA00022741"/>
    </source>
</evidence>
<name>A0ABZ0I073_9GAMM</name>
<evidence type="ECO:0000256" key="2">
    <source>
        <dbReference type="ARBA" id="ARBA00022723"/>
    </source>
</evidence>
<dbReference type="InterPro" id="IPR011877">
    <property type="entry name" value="Ribokinase"/>
</dbReference>
<keyword evidence="1 9" id="KW-0808">Transferase</keyword>
<keyword evidence="7 9" id="KW-0630">Potassium</keyword>
<feature type="binding site" evidence="9">
    <location>
        <position position="139"/>
    </location>
    <ligand>
        <name>substrate</name>
    </ligand>
</feature>
<evidence type="ECO:0000313" key="12">
    <source>
        <dbReference type="Proteomes" id="UP001626537"/>
    </source>
</evidence>
<feature type="binding site" evidence="9">
    <location>
        <begin position="220"/>
        <end position="225"/>
    </location>
    <ligand>
        <name>ATP</name>
        <dbReference type="ChEBI" id="CHEBI:30616"/>
    </ligand>
</feature>
<feature type="binding site" evidence="9">
    <location>
        <begin position="10"/>
        <end position="12"/>
    </location>
    <ligand>
        <name>substrate</name>
    </ligand>
</feature>
<evidence type="ECO:0000256" key="8">
    <source>
        <dbReference type="ARBA" id="ARBA00023277"/>
    </source>
</evidence>
<dbReference type="CDD" id="cd01174">
    <property type="entry name" value="ribokinase"/>
    <property type="match status" value="1"/>
</dbReference>
<feature type="active site" description="Proton acceptor" evidence="9">
    <location>
        <position position="252"/>
    </location>
</feature>
<dbReference type="EC" id="2.7.1.229" evidence="9"/>
<gene>
    <name evidence="11" type="primary">rbsK</name>
    <name evidence="9" type="synonym">deoK</name>
    <name evidence="11" type="ORF">R0135_12210</name>
</gene>
<feature type="binding site" evidence="9">
    <location>
        <position position="287"/>
    </location>
    <ligand>
        <name>K(+)</name>
        <dbReference type="ChEBI" id="CHEBI:29103"/>
    </ligand>
</feature>
<dbReference type="HAMAP" id="MF_01987">
    <property type="entry name" value="Ribokinase"/>
    <property type="match status" value="1"/>
</dbReference>
<organism evidence="11 12">
    <name type="scientific">Congregibacter variabilis</name>
    <dbReference type="NCBI Taxonomy" id="3081200"/>
    <lineage>
        <taxon>Bacteria</taxon>
        <taxon>Pseudomonadati</taxon>
        <taxon>Pseudomonadota</taxon>
        <taxon>Gammaproteobacteria</taxon>
        <taxon>Cellvibrionales</taxon>
        <taxon>Halieaceae</taxon>
        <taxon>Congregibacter</taxon>
    </lineage>
</organism>
<evidence type="ECO:0000256" key="5">
    <source>
        <dbReference type="ARBA" id="ARBA00022840"/>
    </source>
</evidence>
<reference evidence="11 12" key="1">
    <citation type="submission" date="2023-10" db="EMBL/GenBank/DDBJ databases">
        <title>Two novel species belonging to the OM43/NOR5 clade.</title>
        <authorList>
            <person name="Park M."/>
        </authorList>
    </citation>
    <scope>NUCLEOTIDE SEQUENCE [LARGE SCALE GENOMIC DNA]</scope>
    <source>
        <strain evidence="11 12">IMCC43200</strain>
    </source>
</reference>
<dbReference type="GO" id="GO:0004747">
    <property type="term" value="F:ribokinase activity"/>
    <property type="evidence" value="ECO:0007669"/>
    <property type="project" value="UniProtKB-EC"/>
</dbReference>
<keyword evidence="5 9" id="KW-0067">ATP-binding</keyword>
<feature type="binding site" evidence="9">
    <location>
        <position position="184"/>
    </location>
    <ligand>
        <name>ATP</name>
        <dbReference type="ChEBI" id="CHEBI:30616"/>
    </ligand>
</feature>
<dbReference type="Gene3D" id="3.40.1190.20">
    <property type="match status" value="1"/>
</dbReference>
<dbReference type="InterPro" id="IPR002139">
    <property type="entry name" value="Ribo/fructo_kinase"/>
</dbReference>
<evidence type="ECO:0000259" key="10">
    <source>
        <dbReference type="Pfam" id="PF00294"/>
    </source>
</evidence>
<dbReference type="Pfam" id="PF00294">
    <property type="entry name" value="PfkB"/>
    <property type="match status" value="1"/>
</dbReference>
<dbReference type="NCBIfam" id="TIGR02152">
    <property type="entry name" value="D_ribokin_bact"/>
    <property type="match status" value="1"/>
</dbReference>
<evidence type="ECO:0000313" key="11">
    <source>
        <dbReference type="EMBL" id="WOJ92545.1"/>
    </source>
</evidence>
<feature type="binding site" evidence="9">
    <location>
        <position position="282"/>
    </location>
    <ligand>
        <name>K(+)</name>
        <dbReference type="ChEBI" id="CHEBI:29103"/>
    </ligand>
</feature>
<accession>A0ABZ0I073</accession>
<keyword evidence="8 9" id="KW-0119">Carbohydrate metabolism</keyword>
<comment type="cofactor">
    <cofactor evidence="9">
        <name>Mg(2+)</name>
        <dbReference type="ChEBI" id="CHEBI:18420"/>
    </cofactor>
</comment>
<keyword evidence="4 9" id="KW-0418">Kinase</keyword>
<comment type="caution">
    <text evidence="9">Lacks conserved residue(s) required for the propagation of feature annotation.</text>
</comment>
<dbReference type="PANTHER" id="PTHR10584">
    <property type="entry name" value="SUGAR KINASE"/>
    <property type="match status" value="1"/>
</dbReference>
<evidence type="ECO:0000256" key="7">
    <source>
        <dbReference type="ARBA" id="ARBA00022958"/>
    </source>
</evidence>
<keyword evidence="9" id="KW-0963">Cytoplasm</keyword>
<evidence type="ECO:0000256" key="4">
    <source>
        <dbReference type="ARBA" id="ARBA00022777"/>
    </source>
</evidence>
<keyword evidence="3 9" id="KW-0547">Nucleotide-binding</keyword>
<comment type="subcellular location">
    <subcellularLocation>
        <location evidence="9">Cytoplasm</location>
    </subcellularLocation>
</comment>
<dbReference type="InterPro" id="IPR029056">
    <property type="entry name" value="Ribokinase-like"/>
</dbReference>
<dbReference type="Proteomes" id="UP001626537">
    <property type="component" value="Chromosome"/>
</dbReference>
<feature type="binding site" evidence="9">
    <location>
        <begin position="38"/>
        <end position="42"/>
    </location>
    <ligand>
        <name>substrate</name>
    </ligand>
</feature>
<dbReference type="SUPFAM" id="SSF53613">
    <property type="entry name" value="Ribokinase-like"/>
    <property type="match status" value="1"/>
</dbReference>
<feature type="domain" description="Carbohydrate kinase PfkB" evidence="10">
    <location>
        <begin position="2"/>
        <end position="292"/>
    </location>
</feature>
<dbReference type="RefSeq" id="WP_407347146.1">
    <property type="nucleotide sequence ID" value="NZ_CP136864.1"/>
</dbReference>
<evidence type="ECO:0000256" key="6">
    <source>
        <dbReference type="ARBA" id="ARBA00022842"/>
    </source>
</evidence>
<feature type="binding site" evidence="9">
    <location>
        <begin position="251"/>
        <end position="252"/>
    </location>
    <ligand>
        <name>ATP</name>
        <dbReference type="ChEBI" id="CHEBI:30616"/>
    </ligand>
</feature>